<dbReference type="Gene3D" id="2.60.40.1120">
    <property type="entry name" value="Carboxypeptidase-like, regulatory domain"/>
    <property type="match status" value="2"/>
</dbReference>
<sequence>MRKGMQSRWLMGVVVVLGLLLLTLLPRTEDTPRNPAPRSSSSQERSLNTWNTSEHAVPTPTGSLRITGVVRDARGSVPGVRITASRADAETLSERPCPEPLRDRQAPSSVRENACRIVHMEEEVARLVEAREGEAPVFAQTTSAEDGTFALEGLPSGAFALWALGEHGAVMRPEVPAGSEAVELELEEGFQLSGTVTEALGHTPIPGARVTVLHEAHTRFFDAIADDQGRFRVGPLPPGRYLEVASAQGWRTGVFREEPWIDSDVEVDLKLHRMRWLEGLVLTPQGLPAEGLTVNLRPDFKGADLQTTRTDAQGRFTFEEVPAVLNHAWVWNPERTAYGEASTEKTSEKLVLRMTPCSFLEGTVRDEQGRPLEGVRLTVKKQDPGDDPPPEALTDEAGHYRLGPLIGPYLEITLTRDHFMNKVEHLSRRDDLARTWDFTLARAVSVEGTVVDTGGAPLAGVALRFLSKRDAADGFTRARSSNRDANTVSDEAGRFLLDSDREDSGWLFAEARDFTAAKVDVKVPSTEVRVVLHRGASVSGTVVDAKGAPMTDVTVKLWDTTPGSGDAHTDTVDAKGGFSLRGLKAGPYMLEAWRRTPGMEQSTSRPVELEEHTQAEVTLRFEEGRTLEGMTVDTFGQPVPGVQVRACIPLDDAPAWQLLVEPCDPRERGGVRSGPDGRFVLQHLVAPTYQLVAWKEGRSFAPSRSRGGTADAFSLHVAPGSEDLRLVLERSPRLKARVVNAEGQPLSSSLSVKYEYKGATQAPDGVFDLVRRDTIGGVRISAEGFFDLERDVEGQPGEDVDLGTLVMTRGRKTRLFVRDEANPGSMAGVPVFVVPSYKDNPQPDRDPDPPRFHGRLDAEGAIDLDGLPLTTRLFTVRLQQDGRQQDVSLDAHQEVVTVTVPARPR</sequence>
<dbReference type="InterPro" id="IPR008969">
    <property type="entry name" value="CarboxyPept-like_regulatory"/>
</dbReference>
<feature type="region of interest" description="Disordered" evidence="1">
    <location>
        <begin position="81"/>
        <end position="108"/>
    </location>
</feature>
<comment type="caution">
    <text evidence="2">The sequence shown here is derived from an EMBL/GenBank/DDBJ whole genome shotgun (WGS) entry which is preliminary data.</text>
</comment>
<keyword evidence="3" id="KW-1185">Reference proteome</keyword>
<feature type="compositionally biased region" description="Polar residues" evidence="1">
    <location>
        <begin position="37"/>
        <end position="62"/>
    </location>
</feature>
<dbReference type="Proteomes" id="UP000278907">
    <property type="component" value="Unassembled WGS sequence"/>
</dbReference>
<proteinExistence type="predicted"/>
<evidence type="ECO:0000256" key="1">
    <source>
        <dbReference type="SAM" id="MobiDB-lite"/>
    </source>
</evidence>
<accession>A0ABX9QMU6</accession>
<reference evidence="2 3" key="1">
    <citation type="submission" date="2018-09" db="EMBL/GenBank/DDBJ databases">
        <authorList>
            <person name="Livingstone P.G."/>
            <person name="Whitworth D.E."/>
        </authorList>
    </citation>
    <scope>NUCLEOTIDE SEQUENCE [LARGE SCALE GENOMIC DNA]</scope>
    <source>
        <strain evidence="2 3">CA031B</strain>
    </source>
</reference>
<organism evidence="2 3">
    <name type="scientific">Corallococcus praedator</name>
    <dbReference type="NCBI Taxonomy" id="2316724"/>
    <lineage>
        <taxon>Bacteria</taxon>
        <taxon>Pseudomonadati</taxon>
        <taxon>Myxococcota</taxon>
        <taxon>Myxococcia</taxon>
        <taxon>Myxococcales</taxon>
        <taxon>Cystobacterineae</taxon>
        <taxon>Myxococcaceae</taxon>
        <taxon>Corallococcus</taxon>
    </lineage>
</organism>
<dbReference type="EMBL" id="RAWI01000062">
    <property type="protein sequence ID" value="RKI11460.1"/>
    <property type="molecule type" value="Genomic_DNA"/>
</dbReference>
<evidence type="ECO:0000313" key="3">
    <source>
        <dbReference type="Proteomes" id="UP000278907"/>
    </source>
</evidence>
<evidence type="ECO:0000313" key="2">
    <source>
        <dbReference type="EMBL" id="RKI11460.1"/>
    </source>
</evidence>
<protein>
    <submittedName>
        <fullName evidence="2">Carboxypeptidase regulatory-like domain-containing protein</fullName>
    </submittedName>
</protein>
<name>A0ABX9QMU6_9BACT</name>
<feature type="region of interest" description="Disordered" evidence="1">
    <location>
        <begin position="28"/>
        <end position="62"/>
    </location>
</feature>
<dbReference type="Pfam" id="PF13620">
    <property type="entry name" value="CarboxypepD_reg"/>
    <property type="match status" value="2"/>
</dbReference>
<feature type="compositionally biased region" description="Basic and acidic residues" evidence="1">
    <location>
        <begin position="87"/>
        <end position="105"/>
    </location>
</feature>
<gene>
    <name evidence="2" type="ORF">D7Y13_11075</name>
</gene>
<dbReference type="SUPFAM" id="SSF49464">
    <property type="entry name" value="Carboxypeptidase regulatory domain-like"/>
    <property type="match status" value="3"/>
</dbReference>